<gene>
    <name evidence="13" type="primary">corA</name>
    <name evidence="14" type="ORF">BN938_2324</name>
</gene>
<dbReference type="PATRIC" id="fig|1433126.3.peg.2296"/>
<name>A0A060R9U4_9BACT</name>
<reference evidence="14 15" key="1">
    <citation type="journal article" date="2015" name="Genome Announc.">
        <title>Complete Genome Sequence of the Novel Leech Symbiont Mucinivorans hirudinis M3T.</title>
        <authorList>
            <person name="Nelson M.C."/>
            <person name="Bomar L."/>
            <person name="Graf J."/>
        </authorList>
    </citation>
    <scope>NUCLEOTIDE SEQUENCE [LARGE SCALE GENOMIC DNA]</scope>
    <source>
        <strain evidence="15">M3</strain>
    </source>
</reference>
<dbReference type="GO" id="GO:0005886">
    <property type="term" value="C:plasma membrane"/>
    <property type="evidence" value="ECO:0007669"/>
    <property type="project" value="UniProtKB-SubCell"/>
</dbReference>
<evidence type="ECO:0000256" key="3">
    <source>
        <dbReference type="ARBA" id="ARBA00019439"/>
    </source>
</evidence>
<dbReference type="PANTHER" id="PTHR47685">
    <property type="entry name" value="MAGNESIUM TRANSPORT PROTEIN CORA"/>
    <property type="match status" value="1"/>
</dbReference>
<dbReference type="eggNOG" id="COG0598">
    <property type="taxonomic scope" value="Bacteria"/>
</dbReference>
<dbReference type="SUPFAM" id="SSF143865">
    <property type="entry name" value="CorA soluble domain-like"/>
    <property type="match status" value="1"/>
</dbReference>
<evidence type="ECO:0000256" key="5">
    <source>
        <dbReference type="ARBA" id="ARBA00022475"/>
    </source>
</evidence>
<dbReference type="PANTHER" id="PTHR47685:SF1">
    <property type="entry name" value="MAGNESIUM TRANSPORT PROTEIN CORA"/>
    <property type="match status" value="1"/>
</dbReference>
<keyword evidence="7 13" id="KW-0812">Transmembrane</keyword>
<dbReference type="OrthoDB" id="9803416at2"/>
<dbReference type="Pfam" id="PF01544">
    <property type="entry name" value="CorA"/>
    <property type="match status" value="1"/>
</dbReference>
<evidence type="ECO:0000256" key="11">
    <source>
        <dbReference type="ARBA" id="ARBA00023136"/>
    </source>
</evidence>
<feature type="transmembrane region" description="Helical" evidence="13">
    <location>
        <begin position="295"/>
        <end position="314"/>
    </location>
</feature>
<dbReference type="FunFam" id="1.20.58.340:FF:000001">
    <property type="entry name" value="Magnesium transport protein CorA"/>
    <property type="match status" value="1"/>
</dbReference>
<dbReference type="InterPro" id="IPR050829">
    <property type="entry name" value="CorA_MIT"/>
</dbReference>
<evidence type="ECO:0000313" key="14">
    <source>
        <dbReference type="EMBL" id="CDN32396.1"/>
    </source>
</evidence>
<dbReference type="InterPro" id="IPR002523">
    <property type="entry name" value="MgTranspt_CorA/ZnTranspt_ZntB"/>
</dbReference>
<organism evidence="14 15">
    <name type="scientific">Mucinivorans hirudinis</name>
    <dbReference type="NCBI Taxonomy" id="1433126"/>
    <lineage>
        <taxon>Bacteria</taxon>
        <taxon>Pseudomonadati</taxon>
        <taxon>Bacteroidota</taxon>
        <taxon>Bacteroidia</taxon>
        <taxon>Bacteroidales</taxon>
        <taxon>Rikenellaceae</taxon>
        <taxon>Mucinivorans</taxon>
    </lineage>
</organism>
<evidence type="ECO:0000256" key="7">
    <source>
        <dbReference type="ARBA" id="ARBA00022692"/>
    </source>
</evidence>
<evidence type="ECO:0000256" key="6">
    <source>
        <dbReference type="ARBA" id="ARBA00022519"/>
    </source>
</evidence>
<dbReference type="GO" id="GO:0015087">
    <property type="term" value="F:cobalt ion transmembrane transporter activity"/>
    <property type="evidence" value="ECO:0007669"/>
    <property type="project" value="UniProtKB-UniRule"/>
</dbReference>
<evidence type="ECO:0000256" key="2">
    <source>
        <dbReference type="ARBA" id="ARBA00009765"/>
    </source>
</evidence>
<keyword evidence="6" id="KW-0997">Cell inner membrane</keyword>
<dbReference type="Gene3D" id="1.20.58.340">
    <property type="entry name" value="Magnesium transport protein CorA, transmembrane region"/>
    <property type="match status" value="1"/>
</dbReference>
<dbReference type="KEGG" id="rbc:BN938_2324"/>
<dbReference type="EMBL" id="HG934468">
    <property type="protein sequence ID" value="CDN32396.1"/>
    <property type="molecule type" value="Genomic_DNA"/>
</dbReference>
<keyword evidence="8 13" id="KW-0460">Magnesium</keyword>
<evidence type="ECO:0000256" key="12">
    <source>
        <dbReference type="ARBA" id="ARBA00034269"/>
    </source>
</evidence>
<keyword evidence="10 13" id="KW-0406">Ion transport</keyword>
<keyword evidence="11 13" id="KW-0472">Membrane</keyword>
<dbReference type="Gene3D" id="3.30.460.20">
    <property type="entry name" value="CorA soluble domain-like"/>
    <property type="match status" value="1"/>
</dbReference>
<comment type="catalytic activity">
    <reaction evidence="12">
        <text>Mg(2+)(in) = Mg(2+)(out)</text>
        <dbReference type="Rhea" id="RHEA:29827"/>
        <dbReference type="ChEBI" id="CHEBI:18420"/>
    </reaction>
</comment>
<dbReference type="STRING" id="1433126.BN938_2324"/>
<evidence type="ECO:0000256" key="10">
    <source>
        <dbReference type="ARBA" id="ARBA00023065"/>
    </source>
</evidence>
<dbReference type="AlphaFoldDB" id="A0A060R9U4"/>
<proteinExistence type="inferred from homology"/>
<keyword evidence="4 13" id="KW-0813">Transport</keyword>
<keyword evidence="9 13" id="KW-1133">Transmembrane helix</keyword>
<evidence type="ECO:0000256" key="4">
    <source>
        <dbReference type="ARBA" id="ARBA00022448"/>
    </source>
</evidence>
<dbReference type="HOGENOM" id="CLU_007127_5_0_10"/>
<keyword evidence="5 13" id="KW-1003">Cell membrane</keyword>
<evidence type="ECO:0000256" key="1">
    <source>
        <dbReference type="ARBA" id="ARBA00004429"/>
    </source>
</evidence>
<accession>A0A060R9U4</accession>
<dbReference type="InterPro" id="IPR045861">
    <property type="entry name" value="CorA_cytoplasmic_dom"/>
</dbReference>
<evidence type="ECO:0000256" key="9">
    <source>
        <dbReference type="ARBA" id="ARBA00022989"/>
    </source>
</evidence>
<dbReference type="SUPFAM" id="SSF144083">
    <property type="entry name" value="Magnesium transport protein CorA, transmembrane region"/>
    <property type="match status" value="1"/>
</dbReference>
<evidence type="ECO:0000256" key="8">
    <source>
        <dbReference type="ARBA" id="ARBA00022842"/>
    </source>
</evidence>
<dbReference type="Proteomes" id="UP000027616">
    <property type="component" value="Chromosome I"/>
</dbReference>
<comment type="subcellular location">
    <subcellularLocation>
        <location evidence="1">Cell inner membrane</location>
        <topology evidence="1">Multi-pass membrane protein</topology>
    </subcellularLocation>
    <subcellularLocation>
        <location evidence="13">Membrane</location>
        <topology evidence="13">Multi-pass membrane protein</topology>
    </subcellularLocation>
</comment>
<dbReference type="InterPro" id="IPR004488">
    <property type="entry name" value="Mg/Co-transport_prot_CorA"/>
</dbReference>
<dbReference type="InterPro" id="IPR045863">
    <property type="entry name" value="CorA_TM1_TM2"/>
</dbReference>
<feature type="transmembrane region" description="Helical" evidence="13">
    <location>
        <begin position="259"/>
        <end position="283"/>
    </location>
</feature>
<dbReference type="GO" id="GO:0015095">
    <property type="term" value="F:magnesium ion transmembrane transporter activity"/>
    <property type="evidence" value="ECO:0007669"/>
    <property type="project" value="UniProtKB-UniRule"/>
</dbReference>
<keyword evidence="15" id="KW-1185">Reference proteome</keyword>
<protein>
    <recommendedName>
        <fullName evidence="3 13">Magnesium transport protein CorA</fullName>
    </recommendedName>
</protein>
<evidence type="ECO:0000313" key="15">
    <source>
        <dbReference type="Proteomes" id="UP000027616"/>
    </source>
</evidence>
<comment type="similarity">
    <text evidence="2 13">Belongs to the CorA metal ion transporter (MIT) (TC 1.A.35) family.</text>
</comment>
<dbReference type="NCBIfam" id="TIGR00383">
    <property type="entry name" value="corA"/>
    <property type="match status" value="1"/>
</dbReference>
<evidence type="ECO:0000256" key="13">
    <source>
        <dbReference type="RuleBase" id="RU362010"/>
    </source>
</evidence>
<dbReference type="GO" id="GO:0015099">
    <property type="term" value="F:nickel cation transmembrane transporter activity"/>
    <property type="evidence" value="ECO:0007669"/>
    <property type="project" value="TreeGrafter"/>
</dbReference>
<sequence length="320" mass="37128">MIVLYLKSLNKVIRDPEAKLFEELGYDDLLWIDLLKPTPKERKIVEEFMEIDLQTRQQIEEIETSSRYSESENAIICNSSFIVTSKDDVAGYRSEPVSFIISEGVLVSVRGVELKTFEEASRKLQINYRSYTTGYHVLISILEARIDLDADMVETLSKQIATVNVSDKDVDKSVDKEILILINNLQESMMLLRETIFDRQRLLSGIQRSERFPNDIYPRVAIMLKDIGSLLNHADFSFERLEFLQDTFMGLINIEQNKIIKMFTVLSVVFMPPTLIASIYGMNFRIMPELDWEQGYLYSIILMIASMAIIIGFFKRKKWL</sequence>
<comment type="function">
    <text evidence="13">Mediates influx of magnesium ions.</text>
</comment>